<dbReference type="Pfam" id="PF00067">
    <property type="entry name" value="p450"/>
    <property type="match status" value="1"/>
</dbReference>
<keyword evidence="4 8" id="KW-0479">Metal-binding</keyword>
<evidence type="ECO:0000256" key="5">
    <source>
        <dbReference type="ARBA" id="ARBA00023002"/>
    </source>
</evidence>
<dbReference type="SUPFAM" id="SSF48264">
    <property type="entry name" value="Cytochrome P450"/>
    <property type="match status" value="1"/>
</dbReference>
<dbReference type="GO" id="GO:0004497">
    <property type="term" value="F:monooxygenase activity"/>
    <property type="evidence" value="ECO:0007669"/>
    <property type="project" value="UniProtKB-KW"/>
</dbReference>
<dbReference type="InterPro" id="IPR001128">
    <property type="entry name" value="Cyt_P450"/>
</dbReference>
<comment type="cofactor">
    <cofactor evidence="1 8">
        <name>heme</name>
        <dbReference type="ChEBI" id="CHEBI:30413"/>
    </cofactor>
</comment>
<keyword evidence="6 8" id="KW-0408">Iron</keyword>
<keyword evidence="7 9" id="KW-0503">Monooxygenase</keyword>
<keyword evidence="10" id="KW-0472">Membrane</keyword>
<evidence type="ECO:0000256" key="3">
    <source>
        <dbReference type="ARBA" id="ARBA00022617"/>
    </source>
</evidence>
<dbReference type="PANTHER" id="PTHR24305:SF230">
    <property type="entry name" value="P450, PUTATIVE (EUROFUNG)-RELATED"/>
    <property type="match status" value="1"/>
</dbReference>
<reference evidence="11" key="1">
    <citation type="journal article" date="2023" name="Mol. Phylogenet. Evol.">
        <title>Genome-scale phylogeny and comparative genomics of the fungal order Sordariales.</title>
        <authorList>
            <person name="Hensen N."/>
            <person name="Bonometti L."/>
            <person name="Westerberg I."/>
            <person name="Brannstrom I.O."/>
            <person name="Guillou S."/>
            <person name="Cros-Aarteil S."/>
            <person name="Calhoun S."/>
            <person name="Haridas S."/>
            <person name="Kuo A."/>
            <person name="Mondo S."/>
            <person name="Pangilinan J."/>
            <person name="Riley R."/>
            <person name="LaButti K."/>
            <person name="Andreopoulos B."/>
            <person name="Lipzen A."/>
            <person name="Chen C."/>
            <person name="Yan M."/>
            <person name="Daum C."/>
            <person name="Ng V."/>
            <person name="Clum A."/>
            <person name="Steindorff A."/>
            <person name="Ohm R.A."/>
            <person name="Martin F."/>
            <person name="Silar P."/>
            <person name="Natvig D.O."/>
            <person name="Lalanne C."/>
            <person name="Gautier V."/>
            <person name="Ament-Velasquez S.L."/>
            <person name="Kruys A."/>
            <person name="Hutchinson M.I."/>
            <person name="Powell A.J."/>
            <person name="Barry K."/>
            <person name="Miller A.N."/>
            <person name="Grigoriev I.V."/>
            <person name="Debuchy R."/>
            <person name="Gladieux P."/>
            <person name="Hiltunen Thoren M."/>
            <person name="Johannesson H."/>
        </authorList>
    </citation>
    <scope>NUCLEOTIDE SEQUENCE</scope>
    <source>
        <strain evidence="11">CBS 118394</strain>
    </source>
</reference>
<dbReference type="Proteomes" id="UP001283341">
    <property type="component" value="Unassembled WGS sequence"/>
</dbReference>
<evidence type="ECO:0000256" key="6">
    <source>
        <dbReference type="ARBA" id="ARBA00023004"/>
    </source>
</evidence>
<dbReference type="AlphaFoldDB" id="A0AAE0IAS3"/>
<evidence type="ECO:0000256" key="9">
    <source>
        <dbReference type="RuleBase" id="RU000461"/>
    </source>
</evidence>
<evidence type="ECO:0000313" key="12">
    <source>
        <dbReference type="Proteomes" id="UP001283341"/>
    </source>
</evidence>
<evidence type="ECO:0000256" key="1">
    <source>
        <dbReference type="ARBA" id="ARBA00001971"/>
    </source>
</evidence>
<evidence type="ECO:0000256" key="8">
    <source>
        <dbReference type="PIRSR" id="PIRSR602401-1"/>
    </source>
</evidence>
<organism evidence="11 12">
    <name type="scientific">Apodospora peruviana</name>
    <dbReference type="NCBI Taxonomy" id="516989"/>
    <lineage>
        <taxon>Eukaryota</taxon>
        <taxon>Fungi</taxon>
        <taxon>Dikarya</taxon>
        <taxon>Ascomycota</taxon>
        <taxon>Pezizomycotina</taxon>
        <taxon>Sordariomycetes</taxon>
        <taxon>Sordariomycetidae</taxon>
        <taxon>Sordariales</taxon>
        <taxon>Lasiosphaeriaceae</taxon>
        <taxon>Apodospora</taxon>
    </lineage>
</organism>
<dbReference type="PROSITE" id="PS00086">
    <property type="entry name" value="CYTOCHROME_P450"/>
    <property type="match status" value="1"/>
</dbReference>
<keyword evidence="3 8" id="KW-0349">Heme</keyword>
<dbReference type="InterPro" id="IPR002401">
    <property type="entry name" value="Cyt_P450_E_grp-I"/>
</dbReference>
<protein>
    <submittedName>
        <fullName evidence="11">Cytochrome P450</fullName>
    </submittedName>
</protein>
<gene>
    <name evidence="11" type="ORF">B0H66DRAFT_180132</name>
</gene>
<keyword evidence="12" id="KW-1185">Reference proteome</keyword>
<keyword evidence="10" id="KW-0812">Transmembrane</keyword>
<dbReference type="GO" id="GO:0016705">
    <property type="term" value="F:oxidoreductase activity, acting on paired donors, with incorporation or reduction of molecular oxygen"/>
    <property type="evidence" value="ECO:0007669"/>
    <property type="project" value="InterPro"/>
</dbReference>
<feature type="binding site" description="axial binding residue" evidence="8">
    <location>
        <position position="454"/>
    </location>
    <ligand>
        <name>heme</name>
        <dbReference type="ChEBI" id="CHEBI:30413"/>
    </ligand>
    <ligandPart>
        <name>Fe</name>
        <dbReference type="ChEBI" id="CHEBI:18248"/>
    </ligandPart>
</feature>
<evidence type="ECO:0000313" key="11">
    <source>
        <dbReference type="EMBL" id="KAK3321733.1"/>
    </source>
</evidence>
<comment type="caution">
    <text evidence="11">The sequence shown here is derived from an EMBL/GenBank/DDBJ whole genome shotgun (WGS) entry which is preliminary data.</text>
</comment>
<dbReference type="FunFam" id="1.10.630.10:FF:000047">
    <property type="entry name" value="Cytochrome P450 monooxygenase"/>
    <property type="match status" value="1"/>
</dbReference>
<keyword evidence="10" id="KW-1133">Transmembrane helix</keyword>
<evidence type="ECO:0000256" key="10">
    <source>
        <dbReference type="SAM" id="Phobius"/>
    </source>
</evidence>
<reference evidence="11" key="2">
    <citation type="submission" date="2023-06" db="EMBL/GenBank/DDBJ databases">
        <authorList>
            <consortium name="Lawrence Berkeley National Laboratory"/>
            <person name="Haridas S."/>
            <person name="Hensen N."/>
            <person name="Bonometti L."/>
            <person name="Westerberg I."/>
            <person name="Brannstrom I.O."/>
            <person name="Guillou S."/>
            <person name="Cros-Aarteil S."/>
            <person name="Calhoun S."/>
            <person name="Kuo A."/>
            <person name="Mondo S."/>
            <person name="Pangilinan J."/>
            <person name="Riley R."/>
            <person name="Labutti K."/>
            <person name="Andreopoulos B."/>
            <person name="Lipzen A."/>
            <person name="Chen C."/>
            <person name="Yanf M."/>
            <person name="Daum C."/>
            <person name="Ng V."/>
            <person name="Clum A."/>
            <person name="Steindorff A."/>
            <person name="Ohm R."/>
            <person name="Martin F."/>
            <person name="Silar P."/>
            <person name="Natvig D."/>
            <person name="Lalanne C."/>
            <person name="Gautier V."/>
            <person name="Ament-Velasquez S.L."/>
            <person name="Kruys A."/>
            <person name="Hutchinson M.I."/>
            <person name="Powell A.J."/>
            <person name="Barry K."/>
            <person name="Miller A.N."/>
            <person name="Grigoriev I.V."/>
            <person name="Debuchy R."/>
            <person name="Gladieux P."/>
            <person name="Thoren M.H."/>
            <person name="Johannesson H."/>
        </authorList>
    </citation>
    <scope>NUCLEOTIDE SEQUENCE</scope>
    <source>
        <strain evidence="11">CBS 118394</strain>
    </source>
</reference>
<name>A0AAE0IAS3_9PEZI</name>
<dbReference type="InterPro" id="IPR036396">
    <property type="entry name" value="Cyt_P450_sf"/>
</dbReference>
<dbReference type="PANTHER" id="PTHR24305">
    <property type="entry name" value="CYTOCHROME P450"/>
    <property type="match status" value="1"/>
</dbReference>
<dbReference type="GO" id="GO:0005506">
    <property type="term" value="F:iron ion binding"/>
    <property type="evidence" value="ECO:0007669"/>
    <property type="project" value="InterPro"/>
</dbReference>
<dbReference type="InterPro" id="IPR017972">
    <property type="entry name" value="Cyt_P450_CS"/>
</dbReference>
<evidence type="ECO:0000256" key="2">
    <source>
        <dbReference type="ARBA" id="ARBA00010617"/>
    </source>
</evidence>
<dbReference type="CDD" id="cd11058">
    <property type="entry name" value="CYP60B-like"/>
    <property type="match status" value="1"/>
</dbReference>
<dbReference type="PRINTS" id="PR00463">
    <property type="entry name" value="EP450I"/>
</dbReference>
<comment type="similarity">
    <text evidence="2 9">Belongs to the cytochrome P450 family.</text>
</comment>
<accession>A0AAE0IAS3</accession>
<feature type="transmembrane region" description="Helical" evidence="10">
    <location>
        <begin position="6"/>
        <end position="27"/>
    </location>
</feature>
<dbReference type="GO" id="GO:0020037">
    <property type="term" value="F:heme binding"/>
    <property type="evidence" value="ECO:0007669"/>
    <property type="project" value="InterPro"/>
</dbReference>
<dbReference type="InterPro" id="IPR050121">
    <property type="entry name" value="Cytochrome_P450_monoxygenase"/>
</dbReference>
<dbReference type="EMBL" id="JAUEDM010000003">
    <property type="protein sequence ID" value="KAK3321733.1"/>
    <property type="molecule type" value="Genomic_DNA"/>
</dbReference>
<keyword evidence="5 9" id="KW-0560">Oxidoreductase</keyword>
<evidence type="ECO:0000256" key="4">
    <source>
        <dbReference type="ARBA" id="ARBA00022723"/>
    </source>
</evidence>
<sequence length="512" mass="58561">MELPTFNLNATSVCLVLALVTLTYHTIRTIYNLYFHPLAKYPGPLLYRATRLAYLAGLIRGRLALDVLPMHRRYGPIVRIAPDELSISTPEAWKDIYGHRTGLPSGLDELPKSYIFYRNKLVPPSIVGEDREGHALLRRLMAPGFSERSMREQEPIIGSYVDLLVERLRQHAVDADRKDPITGLQGAKRPLDMTAWYNWTTFDMIGDLAFGEPFGSLDKAKYDPWVHAIAVALESQRFLLTIRHIGLNDILLPLVRLFQSSRREYGRRTRDMMERRMQVERRTDLIEGLLAKKDELKLDPGRIQMNAAVLILAGSETTATLLSGVTFLLLRHPECLRKATEEVRSTFRSEKDITLTSVARLEYMLACLNEALRRYPPVPFGLPRVTPKGGASIIGEFMPEHTHVAVWQYALYHSEEYFTDPFGYHPERFLQQDPRFAKDRLDALQPFSVGPRNCIGKNLAYAEMRLILARILYNFDMCFADEGKAAGWIDGQKAYTLWKKPPLEVFLIPVAR</sequence>
<evidence type="ECO:0000256" key="7">
    <source>
        <dbReference type="ARBA" id="ARBA00023033"/>
    </source>
</evidence>
<dbReference type="GO" id="GO:0009403">
    <property type="term" value="P:toxin biosynthetic process"/>
    <property type="evidence" value="ECO:0007669"/>
    <property type="project" value="UniProtKB-ARBA"/>
</dbReference>
<proteinExistence type="inferred from homology"/>
<dbReference type="PRINTS" id="PR00385">
    <property type="entry name" value="P450"/>
</dbReference>
<dbReference type="Gene3D" id="1.10.630.10">
    <property type="entry name" value="Cytochrome P450"/>
    <property type="match status" value="1"/>
</dbReference>